<proteinExistence type="predicted"/>
<dbReference type="EMBL" id="CAXITT010000334">
    <property type="protein sequence ID" value="CAL1539288.1"/>
    <property type="molecule type" value="Genomic_DNA"/>
</dbReference>
<comment type="caution">
    <text evidence="2">The sequence shown here is derived from an EMBL/GenBank/DDBJ whole genome shotgun (WGS) entry which is preliminary data.</text>
</comment>
<reference evidence="2 3" key="1">
    <citation type="submission" date="2024-04" db="EMBL/GenBank/DDBJ databases">
        <authorList>
            <consortium name="Genoscope - CEA"/>
            <person name="William W."/>
        </authorList>
    </citation>
    <scope>NUCLEOTIDE SEQUENCE [LARGE SCALE GENOMIC DNA]</scope>
</reference>
<dbReference type="AlphaFoldDB" id="A0AAV2I0E9"/>
<evidence type="ECO:0000313" key="2">
    <source>
        <dbReference type="EMBL" id="CAL1539288.1"/>
    </source>
</evidence>
<dbReference type="InterPro" id="IPR052394">
    <property type="entry name" value="LRR-containing"/>
</dbReference>
<gene>
    <name evidence="2" type="ORF">GSLYS_00013107001</name>
</gene>
<feature type="compositionally biased region" description="Low complexity" evidence="1">
    <location>
        <begin position="248"/>
        <end position="264"/>
    </location>
</feature>
<evidence type="ECO:0000256" key="1">
    <source>
        <dbReference type="SAM" id="MobiDB-lite"/>
    </source>
</evidence>
<keyword evidence="3" id="KW-1185">Reference proteome</keyword>
<dbReference type="InterPro" id="IPR001611">
    <property type="entry name" value="Leu-rich_rpt"/>
</dbReference>
<evidence type="ECO:0000313" key="3">
    <source>
        <dbReference type="Proteomes" id="UP001497497"/>
    </source>
</evidence>
<dbReference type="Proteomes" id="UP001497497">
    <property type="component" value="Unassembled WGS sequence"/>
</dbReference>
<dbReference type="PANTHER" id="PTHR24114">
    <property type="entry name" value="LEUCINE RICH REPEAT FAMILY PROTEIN"/>
    <property type="match status" value="1"/>
</dbReference>
<organism evidence="2 3">
    <name type="scientific">Lymnaea stagnalis</name>
    <name type="common">Great pond snail</name>
    <name type="synonym">Helix stagnalis</name>
    <dbReference type="NCBI Taxonomy" id="6523"/>
    <lineage>
        <taxon>Eukaryota</taxon>
        <taxon>Metazoa</taxon>
        <taxon>Spiralia</taxon>
        <taxon>Lophotrochozoa</taxon>
        <taxon>Mollusca</taxon>
        <taxon>Gastropoda</taxon>
        <taxon>Heterobranchia</taxon>
        <taxon>Euthyneura</taxon>
        <taxon>Panpulmonata</taxon>
        <taxon>Hygrophila</taxon>
        <taxon>Lymnaeoidea</taxon>
        <taxon>Lymnaeidae</taxon>
        <taxon>Lymnaea</taxon>
    </lineage>
</organism>
<accession>A0AAV2I0E9</accession>
<dbReference type="PANTHER" id="PTHR24114:SF2">
    <property type="entry name" value="F-BOX DOMAIN-CONTAINING PROTEIN-RELATED"/>
    <property type="match status" value="1"/>
</dbReference>
<dbReference type="Pfam" id="PF13516">
    <property type="entry name" value="LRR_6"/>
    <property type="match status" value="3"/>
</dbReference>
<name>A0AAV2I0E9_LYMST</name>
<sequence>MGGGLSCTRVGDRQKGAFDYTVTIQPSDEFDRASQCSVRQEYLVDNTLPDTVLTGRGQGLFSMEECTSFPLNGDGTTGTRSPKTCHTDSSSSPWKFWRRLSGRSRHEHKPILRKEKPSIVLLDKHDPSLTTADLTDPWAPLPMARPLPDVVEKAPGIPRFSSNGIPPPKPPRLFLFRTPSTVTKHSTDNDNEPDPTYMNCDQVSELKSQHFNSSLDSTQSDSLLIASNYVKSLKISDMRDNNNLVEQVSKNESEISNSSTSNSSSKDHSVSFQLPSGASSPKVTSITSIPQSLQNSIPRKPKIKTPEMKRAGRPRRKSSDKGELTRQKHIMNSISELLRQRLDPYPLMEQLKRAGILTNVDVQFFLGHHDRKSVCENLVGLIGDSTPDVLPVFCDVMSQTGNCTEILEVLQVMREMDRVIHDVPYNLHCETPVLADEKNINYDIGYLAPDHTLKPLVELEKVRASSDKRLSKASSRNSAYSLLEDSDANKNGENGVFPGLIMMSVCVTGHNLSGQRAEALANVIRTHNCISELRIGKTQLCGEDVQTIARALEVNRTIHSLDLRLNNIDLTGAQAMSELLLKTKSLRLLNLSSCSLDHKSIKTICAAMSGNRSLLDLDLSFLDINDECCECLRDMLRANTTLQKIRLRSNNLSWSGCYLIAEGLVRNLSLNVFDLSRNSIGDEGIQALAKFLPESSVTELCVENCGLTPAGCESLAEIVTHCKKLKLLDLSTNHLLDAGVFKLAPSLERTSSLQNLGLNMCGVTNDGFSKLLDVLEKNTSIDHMKLCYNRLGKEFTNPSATSDNLRYRLRIVTSSKPKLKILLWGNSFDES</sequence>
<feature type="compositionally biased region" description="Basic and acidic residues" evidence="1">
    <location>
        <begin position="317"/>
        <end position="326"/>
    </location>
</feature>
<dbReference type="SMART" id="SM00368">
    <property type="entry name" value="LRR_RI"/>
    <property type="match status" value="9"/>
</dbReference>
<feature type="compositionally biased region" description="Polar residues" evidence="1">
    <location>
        <begin position="272"/>
        <end position="297"/>
    </location>
</feature>
<feature type="region of interest" description="Disordered" evidence="1">
    <location>
        <begin position="247"/>
        <end position="326"/>
    </location>
</feature>
<protein>
    <submittedName>
        <fullName evidence="2">Uncharacterized protein</fullName>
    </submittedName>
</protein>
<dbReference type="InterPro" id="IPR032675">
    <property type="entry name" value="LRR_dom_sf"/>
</dbReference>
<dbReference type="Gene3D" id="3.80.10.10">
    <property type="entry name" value="Ribonuclease Inhibitor"/>
    <property type="match status" value="3"/>
</dbReference>
<dbReference type="SUPFAM" id="SSF52047">
    <property type="entry name" value="RNI-like"/>
    <property type="match status" value="1"/>
</dbReference>